<name>A0A0D1YVG9_9EURO</name>
<dbReference type="PANTHER" id="PTHR43968:SF8">
    <property type="entry name" value="S-TRANSFERASE, PUTATIVE (AFU_ORTHOLOGUE AFUA_2G00590)-RELATED"/>
    <property type="match status" value="1"/>
</dbReference>
<dbReference type="InterPro" id="IPR050983">
    <property type="entry name" value="GST_Omega/HSP26"/>
</dbReference>
<dbReference type="GO" id="GO:0005737">
    <property type="term" value="C:cytoplasm"/>
    <property type="evidence" value="ECO:0007669"/>
    <property type="project" value="TreeGrafter"/>
</dbReference>
<feature type="domain" description="GST N-terminal" evidence="1">
    <location>
        <begin position="15"/>
        <end position="100"/>
    </location>
</feature>
<organism evidence="3 4">
    <name type="scientific">Exophiala sideris</name>
    <dbReference type="NCBI Taxonomy" id="1016849"/>
    <lineage>
        <taxon>Eukaryota</taxon>
        <taxon>Fungi</taxon>
        <taxon>Dikarya</taxon>
        <taxon>Ascomycota</taxon>
        <taxon>Pezizomycotina</taxon>
        <taxon>Eurotiomycetes</taxon>
        <taxon>Chaetothyriomycetidae</taxon>
        <taxon>Chaetothyriales</taxon>
        <taxon>Herpotrichiellaceae</taxon>
        <taxon>Exophiala</taxon>
    </lineage>
</organism>
<dbReference type="SUPFAM" id="SSF47616">
    <property type="entry name" value="GST C-terminal domain-like"/>
    <property type="match status" value="1"/>
</dbReference>
<dbReference type="OrthoDB" id="202840at2759"/>
<dbReference type="InterPro" id="IPR036249">
    <property type="entry name" value="Thioredoxin-like_sf"/>
</dbReference>
<dbReference type="Gene3D" id="3.40.30.10">
    <property type="entry name" value="Glutaredoxin"/>
    <property type="match status" value="1"/>
</dbReference>
<dbReference type="InterPro" id="IPR010987">
    <property type="entry name" value="Glutathione-S-Trfase_C-like"/>
</dbReference>
<dbReference type="CDD" id="cd00570">
    <property type="entry name" value="GST_N_family"/>
    <property type="match status" value="1"/>
</dbReference>
<protein>
    <recommendedName>
        <fullName evidence="5">GST N-terminal domain-containing protein</fullName>
    </recommendedName>
</protein>
<dbReference type="PANTHER" id="PTHR43968">
    <property type="match status" value="1"/>
</dbReference>
<sequence>MSDTSTTAVAKAKFPMIKMYTNHGCGWCHRVHITLKELGLPYEEVLIDLDNPRPEWFLKLNPRGLVPIFQYTLSASSPTITLTESAAIVSFLTDLYPSHLLPSVITSGSSPPSSDAISAAHLKYRMTFFTDTYFTKINPLMFKLVGSDQGAPQAKIVDEIITLLEKEIEPLLVDAAPFFGGSQKITIVEAMTTPFTLRLHDFSNDQIFPASLAERMTGPTLPNFSRWVNLCMEHPSVTYVWDKEYFVPRIIERLPLAKKKYAVK</sequence>
<evidence type="ECO:0000313" key="3">
    <source>
        <dbReference type="EMBL" id="KIV86522.1"/>
    </source>
</evidence>
<accession>A0A0D1YVG9</accession>
<evidence type="ECO:0000259" key="2">
    <source>
        <dbReference type="PROSITE" id="PS50405"/>
    </source>
</evidence>
<proteinExistence type="predicted"/>
<dbReference type="STRING" id="1016849.A0A0D1YVG9"/>
<dbReference type="Proteomes" id="UP000053599">
    <property type="component" value="Unassembled WGS sequence"/>
</dbReference>
<dbReference type="InterPro" id="IPR004045">
    <property type="entry name" value="Glutathione_S-Trfase_N"/>
</dbReference>
<dbReference type="Pfam" id="PF13409">
    <property type="entry name" value="GST_N_2"/>
    <property type="match status" value="1"/>
</dbReference>
<dbReference type="PROSITE" id="PS50404">
    <property type="entry name" value="GST_NTER"/>
    <property type="match status" value="1"/>
</dbReference>
<evidence type="ECO:0000313" key="4">
    <source>
        <dbReference type="Proteomes" id="UP000053599"/>
    </source>
</evidence>
<dbReference type="InterPro" id="IPR040079">
    <property type="entry name" value="Glutathione_S-Trfase"/>
</dbReference>
<gene>
    <name evidence="3" type="ORF">PV11_02130</name>
</gene>
<dbReference type="SUPFAM" id="SSF52833">
    <property type="entry name" value="Thioredoxin-like"/>
    <property type="match status" value="1"/>
</dbReference>
<dbReference type="EMBL" id="KN846951">
    <property type="protein sequence ID" value="KIV86522.1"/>
    <property type="molecule type" value="Genomic_DNA"/>
</dbReference>
<dbReference type="SFLD" id="SFLDS00019">
    <property type="entry name" value="Glutathione_Transferase_(cytos"/>
    <property type="match status" value="1"/>
</dbReference>
<dbReference type="PROSITE" id="PS50405">
    <property type="entry name" value="GST_CTER"/>
    <property type="match status" value="1"/>
</dbReference>
<evidence type="ECO:0008006" key="5">
    <source>
        <dbReference type="Google" id="ProtNLM"/>
    </source>
</evidence>
<dbReference type="Gene3D" id="1.20.1050.10">
    <property type="match status" value="1"/>
</dbReference>
<dbReference type="InterPro" id="IPR036282">
    <property type="entry name" value="Glutathione-S-Trfase_C_sf"/>
</dbReference>
<dbReference type="AlphaFoldDB" id="A0A0D1YVG9"/>
<dbReference type="HOGENOM" id="CLU_074611_0_0_1"/>
<reference evidence="3 4" key="1">
    <citation type="submission" date="2015-01" db="EMBL/GenBank/DDBJ databases">
        <title>The Genome Sequence of Exophiala sideris CBS121828.</title>
        <authorList>
            <consortium name="The Broad Institute Genomics Platform"/>
            <person name="Cuomo C."/>
            <person name="de Hoog S."/>
            <person name="Gorbushina A."/>
            <person name="Stielow B."/>
            <person name="Teixiera M."/>
            <person name="Abouelleil A."/>
            <person name="Chapman S.B."/>
            <person name="Priest M."/>
            <person name="Young S.K."/>
            <person name="Wortman J."/>
            <person name="Nusbaum C."/>
            <person name="Birren B."/>
        </authorList>
    </citation>
    <scope>NUCLEOTIDE SEQUENCE [LARGE SCALE GENOMIC DNA]</scope>
    <source>
        <strain evidence="3 4">CBS 121828</strain>
    </source>
</reference>
<dbReference type="SFLD" id="SFLDG00358">
    <property type="entry name" value="Main_(cytGST)"/>
    <property type="match status" value="1"/>
</dbReference>
<evidence type="ECO:0000259" key="1">
    <source>
        <dbReference type="PROSITE" id="PS50404"/>
    </source>
</evidence>
<feature type="domain" description="GST C-terminal" evidence="2">
    <location>
        <begin position="115"/>
        <end position="249"/>
    </location>
</feature>